<dbReference type="EMBL" id="QNBD01000119">
    <property type="protein sequence ID" value="RKX70776.1"/>
    <property type="molecule type" value="Genomic_DNA"/>
</dbReference>
<dbReference type="GO" id="GO:0003677">
    <property type="term" value="F:DNA binding"/>
    <property type="evidence" value="ECO:0007669"/>
    <property type="project" value="UniProtKB-KW"/>
</dbReference>
<dbReference type="SUPFAM" id="SSF116734">
    <property type="entry name" value="DNA methylase specificity domain"/>
    <property type="match status" value="1"/>
</dbReference>
<feature type="non-terminal residue" evidence="3">
    <location>
        <position position="459"/>
    </location>
</feature>
<reference evidence="3 4" key="1">
    <citation type="submission" date="2018-06" db="EMBL/GenBank/DDBJ databases">
        <title>Extensive metabolic versatility and redundancy in microbially diverse, dynamic hydrothermal sediments.</title>
        <authorList>
            <person name="Dombrowski N."/>
            <person name="Teske A."/>
            <person name="Baker B.J."/>
        </authorList>
    </citation>
    <scope>NUCLEOTIDE SEQUENCE [LARGE SCALE GENOMIC DNA]</scope>
    <source>
        <strain evidence="3">B10_G13</strain>
    </source>
</reference>
<name>A0A660SKZ6_UNCT6</name>
<dbReference type="InterPro" id="IPR044946">
    <property type="entry name" value="Restrct_endonuc_typeI_TRD_sf"/>
</dbReference>
<dbReference type="Proteomes" id="UP000271125">
    <property type="component" value="Unassembled WGS sequence"/>
</dbReference>
<dbReference type="AlphaFoldDB" id="A0A660SKZ6"/>
<gene>
    <name evidence="3" type="ORF">DRP43_03060</name>
</gene>
<evidence type="ECO:0000313" key="3">
    <source>
        <dbReference type="EMBL" id="RKX70776.1"/>
    </source>
</evidence>
<protein>
    <submittedName>
        <fullName evidence="3">Uncharacterized protein</fullName>
    </submittedName>
</protein>
<sequence length="459" mass="54570">MLKLIYGFDENRIARVYSVLQNCGLNNNRIIDEILRILYLRDKFEFTNKESLYKAMKEYTGENFPGDESFFYEIYSLAKDINIFDLINYYVVYNPNESKNRRIGYQSLFTNISVYFKKVIEKYNPQSILILEPEKFVDELPLLTEQLKDKRFILLTGDKLLKKAFCLAFEKRENVEVSTFDITSETITLPEADLTISMNVFYTFREGKWKLIRNINELWNRIIKNIKKDDYYCFLYLDELFVNDKLDILRGNLLENFHIKSINNIYLKRGYGFIPRLVNVIEIKNEKKDDDYDIEIVSWTVDKDKNYSRNNSIIKNRNELKNIEKWEYEYISKISEGNLFKYQNSKIKKVKLKDIADIVRGRMLLGSKNSEGDREIDLINISSIDDEGIDLSNLRRINIKQKWFQLDKYLVREGDLILTCRGTLLKMAIAPKTDRDTTIASNLIYIRPNKDYDSRYLKL</sequence>
<evidence type="ECO:0000313" key="4">
    <source>
        <dbReference type="Proteomes" id="UP000271125"/>
    </source>
</evidence>
<keyword evidence="2" id="KW-0238">DNA-binding</keyword>
<accession>A0A660SKZ6</accession>
<dbReference type="GO" id="GO:0009307">
    <property type="term" value="P:DNA restriction-modification system"/>
    <property type="evidence" value="ECO:0007669"/>
    <property type="project" value="UniProtKB-KW"/>
</dbReference>
<comment type="caution">
    <text evidence="3">The sequence shown here is derived from an EMBL/GenBank/DDBJ whole genome shotgun (WGS) entry which is preliminary data.</text>
</comment>
<evidence type="ECO:0000256" key="1">
    <source>
        <dbReference type="ARBA" id="ARBA00022747"/>
    </source>
</evidence>
<keyword evidence="1" id="KW-0680">Restriction system</keyword>
<organism evidence="3 4">
    <name type="scientific">candidate division TA06 bacterium</name>
    <dbReference type="NCBI Taxonomy" id="2250710"/>
    <lineage>
        <taxon>Bacteria</taxon>
        <taxon>Bacteria division TA06</taxon>
    </lineage>
</organism>
<proteinExistence type="predicted"/>
<dbReference type="Gene3D" id="3.90.220.20">
    <property type="entry name" value="DNA methylase specificity domains"/>
    <property type="match status" value="1"/>
</dbReference>
<evidence type="ECO:0000256" key="2">
    <source>
        <dbReference type="ARBA" id="ARBA00023125"/>
    </source>
</evidence>